<dbReference type="EMBL" id="QNBC01000016">
    <property type="protein sequence ID" value="RKX67591.1"/>
    <property type="molecule type" value="Genomic_DNA"/>
</dbReference>
<organism evidence="1 2">
    <name type="scientific">candidate division TA06 bacterium</name>
    <dbReference type="NCBI Taxonomy" id="2250710"/>
    <lineage>
        <taxon>Bacteria</taxon>
        <taxon>Bacteria division TA06</taxon>
    </lineage>
</organism>
<evidence type="ECO:0000313" key="1">
    <source>
        <dbReference type="EMBL" id="RKX67591.1"/>
    </source>
</evidence>
<name>A0A660SC91_UNCT6</name>
<evidence type="ECO:0000313" key="2">
    <source>
        <dbReference type="Proteomes" id="UP000282321"/>
    </source>
</evidence>
<sequence length="490" mass="53397">MEVFMKKLLIILLFSPFFLFGFSNLLINNSATPSVTVNDSLKITGNFQGGDTSAIVKFYYDANQNFTLDSGDKLVTFYMIYDGSPYDEDEVQNSYYSGYIPSIPSPIYTFILAEDSGGSDTIPLLVNHLQSSVTISGNVTSGGNPADKVFVLAVNDGNNYGAFTGTDGSYKIYLPDSIVGDTMDLIFIDFIGNNPGYLGCLDTLILTGDDTMNAQLTLNDGTTLGGYILDNMGDTLKDTIDFFIGGGYLNGTVIKSLTAQTFATNGSYSMSLVKGTYFSDWQIDYSFISDMYYPIYSARKDTSLIITGNTNFNIVLYKNDSDIKGHVYVNGNGADAFEIECSATSDTTVGDMNTITYSDGRYILPVSSASDSYSVFVNVPDGYTCDTPMVYAACGDTGINFYLTQTGIETETNVNSSDIRVKLINGKLFISGVYGKNSSISIYNIIGRKLFSGNVTAKSMTFNLNLDKGIYFAVIRNGNNVIRKKLINLK</sequence>
<evidence type="ECO:0008006" key="3">
    <source>
        <dbReference type="Google" id="ProtNLM"/>
    </source>
</evidence>
<comment type="caution">
    <text evidence="1">The sequence shown here is derived from an EMBL/GenBank/DDBJ whole genome shotgun (WGS) entry which is preliminary data.</text>
</comment>
<dbReference type="AlphaFoldDB" id="A0A660SC91"/>
<reference evidence="1 2" key="1">
    <citation type="submission" date="2018-06" db="EMBL/GenBank/DDBJ databases">
        <title>Extensive metabolic versatility and redundancy in microbially diverse, dynamic hydrothermal sediments.</title>
        <authorList>
            <person name="Dombrowski N."/>
            <person name="Teske A."/>
            <person name="Baker B.J."/>
        </authorList>
    </citation>
    <scope>NUCLEOTIDE SEQUENCE [LARGE SCALE GENOMIC DNA]</scope>
    <source>
        <strain evidence="1">B35_G9</strain>
    </source>
</reference>
<protein>
    <recommendedName>
        <fullName evidence="3">Secretion system C-terminal sorting domain-containing protein</fullName>
    </recommendedName>
</protein>
<dbReference type="Proteomes" id="UP000282321">
    <property type="component" value="Unassembled WGS sequence"/>
</dbReference>
<accession>A0A660SC91</accession>
<proteinExistence type="predicted"/>
<dbReference type="InterPro" id="IPR026444">
    <property type="entry name" value="Secre_tail"/>
</dbReference>
<dbReference type="NCBIfam" id="TIGR04183">
    <property type="entry name" value="Por_Secre_tail"/>
    <property type="match status" value="1"/>
</dbReference>
<gene>
    <name evidence="1" type="ORF">DRP44_02055</name>
</gene>